<dbReference type="Proteomes" id="UP000642973">
    <property type="component" value="Unassembled WGS sequence"/>
</dbReference>
<dbReference type="GO" id="GO:0007229">
    <property type="term" value="P:integrin-mediated signaling pathway"/>
    <property type="evidence" value="ECO:0007669"/>
    <property type="project" value="InterPro"/>
</dbReference>
<organism evidence="3 4">
    <name type="scientific">Calyptomena viridis</name>
    <name type="common">Lesser green broadbill</name>
    <dbReference type="NCBI Taxonomy" id="135972"/>
    <lineage>
        <taxon>Eukaryota</taxon>
        <taxon>Metazoa</taxon>
        <taxon>Chordata</taxon>
        <taxon>Craniata</taxon>
        <taxon>Vertebrata</taxon>
        <taxon>Euteleostomi</taxon>
        <taxon>Archelosauria</taxon>
        <taxon>Archosauria</taxon>
        <taxon>Dinosauria</taxon>
        <taxon>Saurischia</taxon>
        <taxon>Theropoda</taxon>
        <taxon>Coelurosauria</taxon>
        <taxon>Aves</taxon>
        <taxon>Neognathae</taxon>
        <taxon>Neoaves</taxon>
        <taxon>Telluraves</taxon>
        <taxon>Australaves</taxon>
        <taxon>Passeriformes</taxon>
        <taxon>Eurylaimidae</taxon>
        <taxon>Calyptomena</taxon>
    </lineage>
</organism>
<dbReference type="GO" id="GO:0050852">
    <property type="term" value="P:T cell receptor signaling pathway"/>
    <property type="evidence" value="ECO:0007669"/>
    <property type="project" value="TreeGrafter"/>
</dbReference>
<feature type="non-terminal residue" evidence="3">
    <location>
        <position position="75"/>
    </location>
</feature>
<dbReference type="InterPro" id="IPR036028">
    <property type="entry name" value="SH3-like_dom_sf"/>
</dbReference>
<keyword evidence="4" id="KW-1185">Reference proteome</keyword>
<dbReference type="Gene3D" id="2.30.30.40">
    <property type="entry name" value="SH3 Domains"/>
    <property type="match status" value="1"/>
</dbReference>
<sequence length="75" mass="8781">MTLKDCKEVEKVDREFQKKFKFKGSIKVLTQVMVDPAATEKRDGGKNLPLRRGEILDVIQFTNQEQVLCRNTQRR</sequence>
<evidence type="ECO:0000259" key="2">
    <source>
        <dbReference type="Pfam" id="PF14603"/>
    </source>
</evidence>
<evidence type="ECO:0000313" key="3">
    <source>
        <dbReference type="EMBL" id="NWI52663.1"/>
    </source>
</evidence>
<dbReference type="EMBL" id="WEIV01009974">
    <property type="protein sequence ID" value="NWI52663.1"/>
    <property type="molecule type" value="Genomic_DNA"/>
</dbReference>
<feature type="non-terminal residue" evidence="3">
    <location>
        <position position="1"/>
    </location>
</feature>
<feature type="domain" description="Helically-extended SH3" evidence="2">
    <location>
        <begin position="16"/>
        <end position="73"/>
    </location>
</feature>
<evidence type="ECO:0000256" key="1">
    <source>
        <dbReference type="ARBA" id="ARBA00022553"/>
    </source>
</evidence>
<dbReference type="PANTHER" id="PTHR16830">
    <property type="entry name" value="SH2 CONTAINING ADAPTOR PRAM-1 RELATED"/>
    <property type="match status" value="1"/>
</dbReference>
<dbReference type="AlphaFoldDB" id="A0A851C896"/>
<dbReference type="GO" id="GO:0005886">
    <property type="term" value="C:plasma membrane"/>
    <property type="evidence" value="ECO:0007669"/>
    <property type="project" value="InterPro"/>
</dbReference>
<gene>
    <name evidence="3" type="primary">Pram1</name>
    <name evidence="3" type="ORF">CALVIR_R09118</name>
</gene>
<dbReference type="PANTHER" id="PTHR16830:SF11">
    <property type="entry name" value="PML-RARA-REGULATED ADAPTER MOLECULE 1"/>
    <property type="match status" value="1"/>
</dbReference>
<protein>
    <submittedName>
        <fullName evidence="3">PRAM protein</fullName>
    </submittedName>
</protein>
<dbReference type="SUPFAM" id="SSF50044">
    <property type="entry name" value="SH3-domain"/>
    <property type="match status" value="1"/>
</dbReference>
<evidence type="ECO:0000313" key="4">
    <source>
        <dbReference type="Proteomes" id="UP000642973"/>
    </source>
</evidence>
<dbReference type="InterPro" id="IPR043443">
    <property type="entry name" value="FYB1/2-like"/>
</dbReference>
<dbReference type="Pfam" id="PF14603">
    <property type="entry name" value="hSH3"/>
    <property type="match status" value="1"/>
</dbReference>
<proteinExistence type="predicted"/>
<dbReference type="GO" id="GO:0072659">
    <property type="term" value="P:protein localization to plasma membrane"/>
    <property type="evidence" value="ECO:0007669"/>
    <property type="project" value="TreeGrafter"/>
</dbReference>
<reference evidence="3" key="1">
    <citation type="submission" date="2019-10" db="EMBL/GenBank/DDBJ databases">
        <title>Bird 10,000 Genomes (B10K) Project - Family phase.</title>
        <authorList>
            <person name="Zhang G."/>
        </authorList>
    </citation>
    <scope>NUCLEOTIDE SEQUENCE</scope>
    <source>
        <strain evidence="3">B10K-DU-002-55</strain>
        <tissue evidence="3">Muscle</tissue>
    </source>
</reference>
<name>A0A851C896_CALVR</name>
<accession>A0A851C896</accession>
<keyword evidence="1" id="KW-0597">Phosphoprotein</keyword>
<comment type="caution">
    <text evidence="3">The sequence shown here is derived from an EMBL/GenBank/DDBJ whole genome shotgun (WGS) entry which is preliminary data.</text>
</comment>
<dbReference type="InterPro" id="IPR029294">
    <property type="entry name" value="hSH3"/>
</dbReference>